<feature type="domain" description="Card1 CARF" evidence="2">
    <location>
        <begin position="4"/>
        <end position="144"/>
    </location>
</feature>
<dbReference type="InterPro" id="IPR056339">
    <property type="entry name" value="CARF_Card1"/>
</dbReference>
<sequence length="356" mass="41075">MKKINILLISDQSLPNLLFIKEWKADAYIFITTEAMEKKQKSVHLIKGARLAESNVHKIVVDGDDTSLILQALSQEFEAYTENIYFQINLTGGTKMMSLATYAFFSSNENCEFWYKPATQDLWTSVNKAFDDRNIKYQCTLWEYLTIYGLEMVEKGEPIWNSQKAWQVYHEFKKVGFDKHNYSHIKDAHTKGSAENRSYYGGGWFEDLMYYVMQEELSLGDDYLAYNVKLHKVGKESDADYDNEFDIMFMNNNRLFVIEGKATLPFKNPDKVAEAALYKLAALKSYFGLFASTCLVSLGQFSNKKNIERRSRLLGLKEPLDNTKIGNKGHMIKKLMEFAGIKIKTENNINVNTLHS</sequence>
<name>A0ABP9D5B5_9BACT</name>
<evidence type="ECO:0000313" key="4">
    <source>
        <dbReference type="Proteomes" id="UP001500298"/>
    </source>
</evidence>
<protein>
    <submittedName>
        <fullName evidence="3">DUF1887 family CARF protein</fullName>
    </submittedName>
</protein>
<dbReference type="EMBL" id="BAABJX010000021">
    <property type="protein sequence ID" value="GAA4829447.1"/>
    <property type="molecule type" value="Genomic_DNA"/>
</dbReference>
<dbReference type="Pfam" id="PF09002">
    <property type="entry name" value="Card1_endonuc"/>
    <property type="match status" value="1"/>
</dbReference>
<evidence type="ECO:0000313" key="3">
    <source>
        <dbReference type="EMBL" id="GAA4829447.1"/>
    </source>
</evidence>
<reference evidence="4" key="1">
    <citation type="journal article" date="2019" name="Int. J. Syst. Evol. Microbiol.">
        <title>The Global Catalogue of Microorganisms (GCM) 10K type strain sequencing project: providing services to taxonomists for standard genome sequencing and annotation.</title>
        <authorList>
            <consortium name="The Broad Institute Genomics Platform"/>
            <consortium name="The Broad Institute Genome Sequencing Center for Infectious Disease"/>
            <person name="Wu L."/>
            <person name="Ma J."/>
        </authorList>
    </citation>
    <scope>NUCLEOTIDE SEQUENCE [LARGE SCALE GENOMIC DNA]</scope>
    <source>
        <strain evidence="4">JCM 18326</strain>
    </source>
</reference>
<evidence type="ECO:0000259" key="1">
    <source>
        <dbReference type="Pfam" id="PF09002"/>
    </source>
</evidence>
<dbReference type="InterPro" id="IPR015093">
    <property type="entry name" value="Card1_endonucl_dom"/>
</dbReference>
<dbReference type="Proteomes" id="UP001500298">
    <property type="component" value="Unassembled WGS sequence"/>
</dbReference>
<feature type="domain" description="Card1 endonuclease" evidence="1">
    <location>
        <begin position="196"/>
        <end position="308"/>
    </location>
</feature>
<evidence type="ECO:0000259" key="2">
    <source>
        <dbReference type="Pfam" id="PF23400"/>
    </source>
</evidence>
<gene>
    <name evidence="3" type="ORF">GCM10023331_13240</name>
</gene>
<proteinExistence type="predicted"/>
<dbReference type="Pfam" id="PF23400">
    <property type="entry name" value="CARF_Card1"/>
    <property type="match status" value="1"/>
</dbReference>
<keyword evidence="4" id="KW-1185">Reference proteome</keyword>
<comment type="caution">
    <text evidence="3">The sequence shown here is derived from an EMBL/GenBank/DDBJ whole genome shotgun (WGS) entry which is preliminary data.</text>
</comment>
<dbReference type="Gene3D" id="3.40.50.10770">
    <property type="entry name" value="Hypothetical protein VC1899 like domain (Restriction endonuclease-like)"/>
    <property type="match status" value="1"/>
</dbReference>
<dbReference type="InterPro" id="IPR011335">
    <property type="entry name" value="Restrct_endonuc-II-like"/>
</dbReference>
<accession>A0ABP9D5B5</accession>
<dbReference type="InterPro" id="IPR011856">
    <property type="entry name" value="tRNA_endonuc-like_dom_sf"/>
</dbReference>
<organism evidence="3 4">
    <name type="scientific">Algivirga pacifica</name>
    <dbReference type="NCBI Taxonomy" id="1162670"/>
    <lineage>
        <taxon>Bacteria</taxon>
        <taxon>Pseudomonadati</taxon>
        <taxon>Bacteroidota</taxon>
        <taxon>Cytophagia</taxon>
        <taxon>Cytophagales</taxon>
        <taxon>Flammeovirgaceae</taxon>
        <taxon>Algivirga</taxon>
    </lineage>
</organism>
<dbReference type="SUPFAM" id="SSF52980">
    <property type="entry name" value="Restriction endonuclease-like"/>
    <property type="match status" value="1"/>
</dbReference>
<dbReference type="RefSeq" id="WP_345370295.1">
    <property type="nucleotide sequence ID" value="NZ_BAABJX010000021.1"/>
</dbReference>
<dbReference type="Gene3D" id="3.40.1350.10">
    <property type="match status" value="1"/>
</dbReference>